<dbReference type="PANTHER" id="PTHR11049">
    <property type="entry name" value="ACYL COENZYME A THIOESTER HYDROLASE"/>
    <property type="match status" value="1"/>
</dbReference>
<dbReference type="EMBL" id="JAGDFX010000009">
    <property type="protein sequence ID" value="MBO1519784.1"/>
    <property type="molecule type" value="Genomic_DNA"/>
</dbReference>
<reference evidence="5 6" key="1">
    <citation type="submission" date="2021-03" db="EMBL/GenBank/DDBJ databases">
        <title>Oceanisphaera sp. nov., isolated from the intestine.</title>
        <authorList>
            <person name="Zhao L.-H."/>
            <person name="Shi L.-F."/>
        </authorList>
    </citation>
    <scope>NUCLEOTIDE SEQUENCE [LARGE SCALE GENOMIC DNA]</scope>
    <source>
        <strain evidence="5 6">DM8</strain>
    </source>
</reference>
<protein>
    <submittedName>
        <fullName evidence="5">Acyl-CoA thioesterase</fullName>
    </submittedName>
</protein>
<evidence type="ECO:0000256" key="2">
    <source>
        <dbReference type="ARBA" id="ARBA00022801"/>
    </source>
</evidence>
<dbReference type="Pfam" id="PF03061">
    <property type="entry name" value="4HBT"/>
    <property type="match status" value="1"/>
</dbReference>
<feature type="domain" description="HotDog ACOT-type" evidence="4">
    <location>
        <begin position="10"/>
        <end position="122"/>
    </location>
</feature>
<dbReference type="RefSeq" id="WP_208005659.1">
    <property type="nucleotide sequence ID" value="NZ_JAGDFX010000009.1"/>
</dbReference>
<evidence type="ECO:0000256" key="3">
    <source>
        <dbReference type="PROSITE-ProRule" id="PRU01106"/>
    </source>
</evidence>
<dbReference type="InterPro" id="IPR033120">
    <property type="entry name" value="HOTDOG_ACOT"/>
</dbReference>
<accession>A0ABS3NGS1</accession>
<evidence type="ECO:0000313" key="6">
    <source>
        <dbReference type="Proteomes" id="UP000664882"/>
    </source>
</evidence>
<comment type="similarity">
    <text evidence="1">Belongs to the acyl coenzyme A hydrolase family.</text>
</comment>
<sequence length="194" mass="21350">MNEAQFSTVKSSQVILKELMVPSYANFGGKVHGGVILGLMDKIAYTCAASHCKGYSVTASVDSVDFMNPVEVGDLLTLYASVNYVGTSSMEVGIKVESENFREGTVKHTNTSYFTMVALSEETRKPVKVAGLLLEDEDEIRRFVMGKLRKKLRRAHQQEIDDIGKALNMGKAIPELTGENCQVQESAYKNTTAR</sequence>
<dbReference type="PROSITE" id="PS51770">
    <property type="entry name" value="HOTDOG_ACOT"/>
    <property type="match status" value="1"/>
</dbReference>
<dbReference type="CDD" id="cd03442">
    <property type="entry name" value="BFIT_BACH"/>
    <property type="match status" value="1"/>
</dbReference>
<proteinExistence type="inferred from homology"/>
<comment type="caution">
    <text evidence="5">The sequence shown here is derived from an EMBL/GenBank/DDBJ whole genome shotgun (WGS) entry which is preliminary data.</text>
</comment>
<dbReference type="InterPro" id="IPR006683">
    <property type="entry name" value="Thioestr_dom"/>
</dbReference>
<dbReference type="InterPro" id="IPR040170">
    <property type="entry name" value="Cytosol_ACT"/>
</dbReference>
<name>A0ABS3NGS1_9GAMM</name>
<evidence type="ECO:0000256" key="1">
    <source>
        <dbReference type="ARBA" id="ARBA00010458"/>
    </source>
</evidence>
<evidence type="ECO:0000313" key="5">
    <source>
        <dbReference type="EMBL" id="MBO1519784.1"/>
    </source>
</evidence>
<dbReference type="InterPro" id="IPR029069">
    <property type="entry name" value="HotDog_dom_sf"/>
</dbReference>
<evidence type="ECO:0000259" key="4">
    <source>
        <dbReference type="PROSITE" id="PS51770"/>
    </source>
</evidence>
<keyword evidence="2 3" id="KW-0378">Hydrolase</keyword>
<organism evidence="5 6">
    <name type="scientific">Oceanisphaera pacifica</name>
    <dbReference type="NCBI Taxonomy" id="2818389"/>
    <lineage>
        <taxon>Bacteria</taxon>
        <taxon>Pseudomonadati</taxon>
        <taxon>Pseudomonadota</taxon>
        <taxon>Gammaproteobacteria</taxon>
        <taxon>Aeromonadales</taxon>
        <taxon>Aeromonadaceae</taxon>
        <taxon>Oceanisphaera</taxon>
    </lineage>
</organism>
<gene>
    <name evidence="5" type="ORF">J3U76_09120</name>
</gene>
<keyword evidence="6" id="KW-1185">Reference proteome</keyword>
<dbReference type="SUPFAM" id="SSF54637">
    <property type="entry name" value="Thioesterase/thiol ester dehydrase-isomerase"/>
    <property type="match status" value="1"/>
</dbReference>
<dbReference type="Gene3D" id="3.10.129.10">
    <property type="entry name" value="Hotdog Thioesterase"/>
    <property type="match status" value="1"/>
</dbReference>
<dbReference type="Proteomes" id="UP000664882">
    <property type="component" value="Unassembled WGS sequence"/>
</dbReference>
<dbReference type="PANTHER" id="PTHR11049:SF16">
    <property type="entry name" value="PROTEIN VDLD"/>
    <property type="match status" value="1"/>
</dbReference>